<accession>A0AAN9FD54</accession>
<dbReference type="Proteomes" id="UP001372338">
    <property type="component" value="Unassembled WGS sequence"/>
</dbReference>
<feature type="coiled-coil region" evidence="1">
    <location>
        <begin position="35"/>
        <end position="105"/>
    </location>
</feature>
<dbReference type="AlphaFoldDB" id="A0AAN9FD54"/>
<comment type="caution">
    <text evidence="2">The sequence shown here is derived from an EMBL/GenBank/DDBJ whole genome shotgun (WGS) entry which is preliminary data.</text>
</comment>
<dbReference type="EMBL" id="JAYWIO010000003">
    <property type="protein sequence ID" value="KAK7274347.1"/>
    <property type="molecule type" value="Genomic_DNA"/>
</dbReference>
<organism evidence="2 3">
    <name type="scientific">Crotalaria pallida</name>
    <name type="common">Smooth rattlebox</name>
    <name type="synonym">Crotalaria striata</name>
    <dbReference type="NCBI Taxonomy" id="3830"/>
    <lineage>
        <taxon>Eukaryota</taxon>
        <taxon>Viridiplantae</taxon>
        <taxon>Streptophyta</taxon>
        <taxon>Embryophyta</taxon>
        <taxon>Tracheophyta</taxon>
        <taxon>Spermatophyta</taxon>
        <taxon>Magnoliopsida</taxon>
        <taxon>eudicotyledons</taxon>
        <taxon>Gunneridae</taxon>
        <taxon>Pentapetalae</taxon>
        <taxon>rosids</taxon>
        <taxon>fabids</taxon>
        <taxon>Fabales</taxon>
        <taxon>Fabaceae</taxon>
        <taxon>Papilionoideae</taxon>
        <taxon>50 kb inversion clade</taxon>
        <taxon>genistoids sensu lato</taxon>
        <taxon>core genistoids</taxon>
        <taxon>Crotalarieae</taxon>
        <taxon>Crotalaria</taxon>
    </lineage>
</organism>
<protein>
    <submittedName>
        <fullName evidence="2">Uncharacterized protein</fullName>
    </submittedName>
</protein>
<keyword evidence="1" id="KW-0175">Coiled coil</keyword>
<evidence type="ECO:0000313" key="2">
    <source>
        <dbReference type="EMBL" id="KAK7274347.1"/>
    </source>
</evidence>
<reference evidence="2 3" key="1">
    <citation type="submission" date="2024-01" db="EMBL/GenBank/DDBJ databases">
        <title>The genomes of 5 underutilized Papilionoideae crops provide insights into root nodulation and disease resistanc.</title>
        <authorList>
            <person name="Yuan L."/>
        </authorList>
    </citation>
    <scope>NUCLEOTIDE SEQUENCE [LARGE SCALE GENOMIC DNA]</scope>
    <source>
        <strain evidence="2">ZHUSHIDOU_FW_LH</strain>
        <tissue evidence="2">Leaf</tissue>
    </source>
</reference>
<keyword evidence="3" id="KW-1185">Reference proteome</keyword>
<evidence type="ECO:0000313" key="3">
    <source>
        <dbReference type="Proteomes" id="UP001372338"/>
    </source>
</evidence>
<gene>
    <name evidence="2" type="ORF">RIF29_15432</name>
</gene>
<sequence length="253" mass="29030">MKLVKSMTFSIDEMLENFSSTQKVVEDQNSRLRQREKLLQQTTDAQKQRELLREKRNQYEVEAESIDKEAGKLDEEKQTLLKEALEKCDGEVKKLEDEAMNCIAESKELVLAIMSYESSYIAALSMQEKLNDNWGKKQTLLKEAVEKCDGEVKKLEDETRNCITESKELVLAIKSHESLYVAALSEQEKLNAKWDSFKTDFANLSWRLGPNNGQPQSQFQGTDKLFSSTDHQQLDKYMLKGSAESLGILTVRE</sequence>
<proteinExistence type="predicted"/>
<evidence type="ECO:0000256" key="1">
    <source>
        <dbReference type="SAM" id="Coils"/>
    </source>
</evidence>
<name>A0AAN9FD54_CROPI</name>